<dbReference type="KEGG" id="bvc:CEP68_14335"/>
<keyword evidence="1" id="KW-0233">DNA recombination</keyword>
<protein>
    <submittedName>
        <fullName evidence="3">Site-specific integrase</fullName>
    </submittedName>
</protein>
<dbReference type="Gene3D" id="1.10.443.10">
    <property type="entry name" value="Intergrase catalytic core"/>
    <property type="match status" value="1"/>
</dbReference>
<dbReference type="GO" id="GO:0015074">
    <property type="term" value="P:DNA integration"/>
    <property type="evidence" value="ECO:0007669"/>
    <property type="project" value="InterPro"/>
</dbReference>
<evidence type="ECO:0000256" key="1">
    <source>
        <dbReference type="ARBA" id="ARBA00023172"/>
    </source>
</evidence>
<feature type="compositionally biased region" description="Basic and acidic residues" evidence="2">
    <location>
        <begin position="440"/>
        <end position="450"/>
    </location>
</feature>
<feature type="region of interest" description="Disordered" evidence="2">
    <location>
        <begin position="367"/>
        <end position="466"/>
    </location>
</feature>
<proteinExistence type="predicted"/>
<feature type="compositionally biased region" description="Basic and acidic residues" evidence="2">
    <location>
        <begin position="367"/>
        <end position="376"/>
    </location>
</feature>
<evidence type="ECO:0000313" key="4">
    <source>
        <dbReference type="Proteomes" id="UP000197050"/>
    </source>
</evidence>
<dbReference type="Proteomes" id="UP000197050">
    <property type="component" value="Chromosome"/>
</dbReference>
<name>A0A1Z3UBF6_BREVE</name>
<organism evidence="3 4">
    <name type="scientific">Brevundimonas vesicularis</name>
    <name type="common">Pseudomonas vesicularis</name>
    <dbReference type="NCBI Taxonomy" id="41276"/>
    <lineage>
        <taxon>Bacteria</taxon>
        <taxon>Pseudomonadati</taxon>
        <taxon>Pseudomonadota</taxon>
        <taxon>Alphaproteobacteria</taxon>
        <taxon>Caulobacterales</taxon>
        <taxon>Caulobacteraceae</taxon>
        <taxon>Brevundimonas</taxon>
    </lineage>
</organism>
<dbReference type="InterPro" id="IPR013762">
    <property type="entry name" value="Integrase-like_cat_sf"/>
</dbReference>
<dbReference type="InterPro" id="IPR011010">
    <property type="entry name" value="DNA_brk_join_enz"/>
</dbReference>
<gene>
    <name evidence="3" type="ORF">CEP68_14335</name>
</gene>
<reference evidence="4" key="1">
    <citation type="submission" date="2017-06" db="EMBL/GenBank/DDBJ databases">
        <title>FDA dAtabase for Regulatory Grade micrObial Sequences (FDA-ARGOS): Supporting development and validation of Infectious Disease Dx tests.</title>
        <authorList>
            <person name="Minogue T."/>
            <person name="Wolcott M."/>
            <person name="Wasieloski L."/>
            <person name="Aguilar W."/>
            <person name="Moore D."/>
            <person name="Tallon L."/>
            <person name="Sadzewicz L."/>
            <person name="Sengamalay N."/>
            <person name="Ott S."/>
            <person name="Godinez A."/>
            <person name="Nagaraj S."/>
            <person name="Nadendla S."/>
            <person name="Geyer C."/>
            <person name="Sichtig H."/>
        </authorList>
    </citation>
    <scope>NUCLEOTIDE SEQUENCE [LARGE SCALE GENOMIC DNA]</scope>
    <source>
        <strain evidence="4">FDAARGOS_289</strain>
    </source>
</reference>
<accession>A0A1Z3UBF6</accession>
<dbReference type="GO" id="GO:0006310">
    <property type="term" value="P:DNA recombination"/>
    <property type="evidence" value="ECO:0007669"/>
    <property type="project" value="UniProtKB-KW"/>
</dbReference>
<sequence length="478" mass="53895">MEAVMAFVTDKEELKPGLVIFRRGDLQTRDWYCRVRLPKATRYKTIALKTPDITTARTLAYDHESEVRFALKRNLPVFNRPFSAVAKDYIAEQRLRAQRGEITPGRVKLIESVVKNQLNPYVGKTQIDLIALDRWQNYPSWRRSLGQGRMTRHGNVRPMTDAERDAAKALADDKAKQKGGAVGKQTAETPEPENTDWIIVSDATIRFEMKIYRAIINDAVSKQEAPPHHRIEGMPSLEKQRRDAFSLEEYRRLHTHARTKWVDAAKTETARWYRAMVYQFVLIMCNTGMRPSEARNLRWRDVMEATDKNGQPVTVLSVRGKGKSRQLVAPSSNVGKYLDRIRAIAVSTAPEAPVFSSAIGPAVVANSRERGGRRESVGVVRAQAQPSHGPADCRCGGEGAARPFPLLNGDPRRRRRRPHAGLKPARASDRHPAGMRRQAARSERSGDRARPLPGTRPACLLDLGPDPAYIPRMEYETL</sequence>
<evidence type="ECO:0000313" key="3">
    <source>
        <dbReference type="EMBL" id="ASE40575.2"/>
    </source>
</evidence>
<dbReference type="GO" id="GO:0003677">
    <property type="term" value="F:DNA binding"/>
    <property type="evidence" value="ECO:0007669"/>
    <property type="project" value="InterPro"/>
</dbReference>
<dbReference type="AlphaFoldDB" id="A0A1Z3UBF6"/>
<dbReference type="EMBL" id="CP022048">
    <property type="protein sequence ID" value="ASE40575.2"/>
    <property type="molecule type" value="Genomic_DNA"/>
</dbReference>
<dbReference type="SUPFAM" id="SSF56349">
    <property type="entry name" value="DNA breaking-rejoining enzymes"/>
    <property type="match status" value="1"/>
</dbReference>
<evidence type="ECO:0000256" key="2">
    <source>
        <dbReference type="SAM" id="MobiDB-lite"/>
    </source>
</evidence>
<feature type="compositionally biased region" description="Basic and acidic residues" evidence="2">
    <location>
        <begin position="164"/>
        <end position="176"/>
    </location>
</feature>
<feature type="region of interest" description="Disordered" evidence="2">
    <location>
        <begin position="164"/>
        <end position="190"/>
    </location>
</feature>